<dbReference type="PROSITE" id="PS51468">
    <property type="entry name" value="VIT"/>
    <property type="match status" value="1"/>
</dbReference>
<name>A0A183STS2_SCHSO</name>
<dbReference type="WBParaSite" id="SSLN_0000791001-mRNA-1">
    <property type="protein sequence ID" value="SSLN_0000791001-mRNA-1"/>
    <property type="gene ID" value="SSLN_0000791001"/>
</dbReference>
<dbReference type="InterPro" id="IPR036465">
    <property type="entry name" value="vWFA_dom_sf"/>
</dbReference>
<gene>
    <name evidence="3" type="ORF">SSLN_LOCUS7620</name>
</gene>
<evidence type="ECO:0000313" key="3">
    <source>
        <dbReference type="EMBL" id="VDL94005.1"/>
    </source>
</evidence>
<keyword evidence="4" id="KW-1185">Reference proteome</keyword>
<organism evidence="5">
    <name type="scientific">Schistocephalus solidus</name>
    <name type="common">Tapeworm</name>
    <dbReference type="NCBI Taxonomy" id="70667"/>
    <lineage>
        <taxon>Eukaryota</taxon>
        <taxon>Metazoa</taxon>
        <taxon>Spiralia</taxon>
        <taxon>Lophotrochozoa</taxon>
        <taxon>Platyhelminthes</taxon>
        <taxon>Cestoda</taxon>
        <taxon>Eucestoda</taxon>
        <taxon>Diphyllobothriidea</taxon>
        <taxon>Diphyllobothriidae</taxon>
        <taxon>Schistocephalus</taxon>
    </lineage>
</organism>
<dbReference type="PANTHER" id="PTHR45737:SF6">
    <property type="entry name" value="VON WILLEBRAND FACTOR A DOMAIN-CONTAINING PROTEIN 5A"/>
    <property type="match status" value="1"/>
</dbReference>
<evidence type="ECO:0000259" key="1">
    <source>
        <dbReference type="PROSITE" id="PS50234"/>
    </source>
</evidence>
<dbReference type="AlphaFoldDB" id="A0A183STS2"/>
<dbReference type="Gene3D" id="3.40.50.410">
    <property type="entry name" value="von Willebrand factor, type A domain"/>
    <property type="match status" value="1"/>
</dbReference>
<proteinExistence type="predicted"/>
<evidence type="ECO:0000313" key="4">
    <source>
        <dbReference type="Proteomes" id="UP000275846"/>
    </source>
</evidence>
<sequence length="695" mass="75606">MDVREYPPTAIPLQTVRINTTIINATADVGCTFAFHNDSDKTLETEFCFPLDSDAAVYHFEAKIGEKRLIAKCRERVENVFSSVHHPETVYMPVLMLDLVNLLVAVDNIFPCSTISDGASKESMRPPSSPSSYNFLPALKAEATYKKAVEEDHTAFMMHEDEFMGDTFVMKVGNVPPKENIHLTLRYFTPLTVRDADLEEERFKDLRNSSLLVLTLPFVLNDRYGPMEGHAQRQFEVSTVPNLSNISADCKLDFTAEVFGSSPILAVTSPTQQTFMLKYATEDKLSASVKLESPFSFDSDLEMELAFADPHSMMISYEPAAKASESGTSDFLSSLDCITTNFLPNFPPSTEVASAGRRREIVFLIDRSGSMEGESIQQAKKALLIFLKSLPSACRFQIVGFGSIHAALFSEPLDYTEETLKRAIAYQEDLEADMGGTEVLPALEAVYAVPLTGAGWSRQIIFLTDGDVMNQTEVVSLVQKHSADSRLFAIGLGMGASTSLVKGVARAGGGKAVFVRNPESLATAVMDILKCTLQDPATEVSLSWQVQSLTSSSPLEVLTIPSHLPPLFYGSYLTVFGLVKNPAREKLTGSATLTFTLNGQSHCLQALLPQPSSAVSASSSSLLHRQAAKAQIIELVDQHSGLAGHRESGEAASEIQRKIVALAVAANVSSPFTSFIGVDPVSLGECQCIRLSNST</sequence>
<evidence type="ECO:0000259" key="2">
    <source>
        <dbReference type="PROSITE" id="PS51468"/>
    </source>
</evidence>
<evidence type="ECO:0000313" key="5">
    <source>
        <dbReference type="WBParaSite" id="SSLN_0000791001-mRNA-1"/>
    </source>
</evidence>
<dbReference type="STRING" id="70667.A0A183STS2"/>
<dbReference type="Pfam" id="PF13768">
    <property type="entry name" value="VWA_3"/>
    <property type="match status" value="1"/>
</dbReference>
<feature type="domain" description="VIT" evidence="2">
    <location>
        <begin position="1"/>
        <end position="189"/>
    </location>
</feature>
<dbReference type="InterPro" id="IPR002035">
    <property type="entry name" value="VWF_A"/>
</dbReference>
<dbReference type="SMART" id="SM00327">
    <property type="entry name" value="VWA"/>
    <property type="match status" value="1"/>
</dbReference>
<dbReference type="Pfam" id="PF08487">
    <property type="entry name" value="VIT"/>
    <property type="match status" value="2"/>
</dbReference>
<dbReference type="Proteomes" id="UP000275846">
    <property type="component" value="Unassembled WGS sequence"/>
</dbReference>
<dbReference type="PANTHER" id="PTHR45737">
    <property type="entry name" value="VON WILLEBRAND FACTOR A DOMAIN-CONTAINING PROTEIN 5A"/>
    <property type="match status" value="1"/>
</dbReference>
<protein>
    <submittedName>
        <fullName evidence="5">von Willebrand factor A domain-containing protein 5A</fullName>
    </submittedName>
</protein>
<dbReference type="InterPro" id="IPR013694">
    <property type="entry name" value="VIT"/>
</dbReference>
<dbReference type="EMBL" id="UYSU01034230">
    <property type="protein sequence ID" value="VDL94005.1"/>
    <property type="molecule type" value="Genomic_DNA"/>
</dbReference>
<accession>A0A183STS2</accession>
<dbReference type="SUPFAM" id="SSF53300">
    <property type="entry name" value="vWA-like"/>
    <property type="match status" value="1"/>
</dbReference>
<dbReference type="OrthoDB" id="1729737at2759"/>
<reference evidence="5" key="1">
    <citation type="submission" date="2016-06" db="UniProtKB">
        <authorList>
            <consortium name="WormBaseParasite"/>
        </authorList>
    </citation>
    <scope>IDENTIFICATION</scope>
</reference>
<reference evidence="3 4" key="2">
    <citation type="submission" date="2018-11" db="EMBL/GenBank/DDBJ databases">
        <authorList>
            <consortium name="Pathogen Informatics"/>
        </authorList>
    </citation>
    <scope>NUCLEOTIDE SEQUENCE [LARGE SCALE GENOMIC DNA]</scope>
    <source>
        <strain evidence="3 4">NST_G2</strain>
    </source>
</reference>
<dbReference type="PROSITE" id="PS50234">
    <property type="entry name" value="VWFA"/>
    <property type="match status" value="1"/>
</dbReference>
<feature type="domain" description="VWFA" evidence="1">
    <location>
        <begin position="360"/>
        <end position="529"/>
    </location>
</feature>